<dbReference type="eggNOG" id="COG0251">
    <property type="taxonomic scope" value="Bacteria"/>
</dbReference>
<reference evidence="3" key="1">
    <citation type="submission" date="2012-09" db="EMBL/GenBank/DDBJ databases">
        <authorList>
            <person name="Weinstock G."/>
            <person name="Sodergren E."/>
            <person name="Clifton S."/>
            <person name="Fulton L."/>
            <person name="Fulton B."/>
            <person name="Courtney L."/>
            <person name="Fronick C."/>
            <person name="Harrison M."/>
            <person name="Strong C."/>
            <person name="Farmer C."/>
            <person name="Delehaunty K."/>
            <person name="Markovic C."/>
            <person name="Hall O."/>
            <person name="Minx P."/>
            <person name="Tomlinson C."/>
            <person name="Mitreva M."/>
            <person name="Nelson J."/>
            <person name="Hou S."/>
            <person name="Wollam A."/>
            <person name="Pepin K.H."/>
            <person name="Johnson M."/>
            <person name="Bhonagiri V."/>
            <person name="Nash W.E."/>
            <person name="Suruliraj S."/>
            <person name="Warren W."/>
            <person name="Chinwalla A."/>
            <person name="Mardis E.R."/>
            <person name="Wilson R.K."/>
        </authorList>
    </citation>
    <scope>NUCLEOTIDE SEQUENCE [LARGE SCALE GENOMIC DNA]</scope>
    <source>
        <strain evidence="3">OS1</strain>
    </source>
</reference>
<dbReference type="InterPro" id="IPR035959">
    <property type="entry name" value="RutC-like_sf"/>
</dbReference>
<dbReference type="SUPFAM" id="SSF55298">
    <property type="entry name" value="YjgF-like"/>
    <property type="match status" value="1"/>
</dbReference>
<dbReference type="InterPro" id="IPR006175">
    <property type="entry name" value="YjgF/YER057c/UK114"/>
</dbReference>
<comment type="similarity">
    <text evidence="1">Belongs to the RutC family.</text>
</comment>
<evidence type="ECO:0000256" key="1">
    <source>
        <dbReference type="ARBA" id="ARBA00010552"/>
    </source>
</evidence>
<dbReference type="GO" id="GO:0005829">
    <property type="term" value="C:cytosol"/>
    <property type="evidence" value="ECO:0007669"/>
    <property type="project" value="TreeGrafter"/>
</dbReference>
<dbReference type="Gene3D" id="3.30.1330.40">
    <property type="entry name" value="RutC-like"/>
    <property type="match status" value="1"/>
</dbReference>
<dbReference type="FunFam" id="3.30.1330.40:FF:000001">
    <property type="entry name" value="L-PSP family endoribonuclease"/>
    <property type="match status" value="1"/>
</dbReference>
<keyword evidence="3" id="KW-1185">Reference proteome</keyword>
<proteinExistence type="inferred from homology"/>
<dbReference type="InterPro" id="IPR006056">
    <property type="entry name" value="RidA"/>
</dbReference>
<dbReference type="Pfam" id="PF01042">
    <property type="entry name" value="Ribonuc_L-PSP"/>
    <property type="match status" value="1"/>
</dbReference>
<dbReference type="PANTHER" id="PTHR11803">
    <property type="entry name" value="2-IMINOBUTANOATE/2-IMINOPROPANOATE DEAMINASE RIDA"/>
    <property type="match status" value="1"/>
</dbReference>
<dbReference type="CDD" id="cd00448">
    <property type="entry name" value="YjgF_YER057c_UK114_family"/>
    <property type="match status" value="1"/>
</dbReference>
<dbReference type="STRING" id="592015.HMPREF1705_03926"/>
<dbReference type="NCBIfam" id="TIGR00004">
    <property type="entry name" value="Rid family detoxifying hydrolase"/>
    <property type="match status" value="1"/>
</dbReference>
<sequence>MQYIHSDKAPKAVGPYSLAVKANGFVFVSGQLPLDPESGLIVEGSVEEQTFRVLQNIEAILESAGSDISKVVKTTVFVTDIANFQAINKVYSEFFGDNRPARSLVEVSKLPKEKALLEMEVIALA</sequence>
<organism evidence="2 3">
    <name type="scientific">Acetomicrobium hydrogeniformans ATCC BAA-1850</name>
    <dbReference type="NCBI Taxonomy" id="592015"/>
    <lineage>
        <taxon>Bacteria</taxon>
        <taxon>Thermotogati</taxon>
        <taxon>Synergistota</taxon>
        <taxon>Synergistia</taxon>
        <taxon>Synergistales</taxon>
        <taxon>Acetomicrobiaceae</taxon>
        <taxon>Acetomicrobium</taxon>
    </lineage>
</organism>
<dbReference type="RefSeq" id="WP_009200438.1">
    <property type="nucleotide sequence ID" value="NZ_ACJX03000001.1"/>
</dbReference>
<dbReference type="AlphaFoldDB" id="A0A0T5X8I9"/>
<gene>
    <name evidence="2" type="ORF">HMPREF1705_03926</name>
</gene>
<protein>
    <submittedName>
        <fullName evidence="2">Putative endoribonuclease L-PSP</fullName>
    </submittedName>
</protein>
<dbReference type="OrthoDB" id="9803101at2"/>
<dbReference type="GO" id="GO:0019239">
    <property type="term" value="F:deaminase activity"/>
    <property type="evidence" value="ECO:0007669"/>
    <property type="project" value="TreeGrafter"/>
</dbReference>
<comment type="caution">
    <text evidence="2">The sequence shown here is derived from an EMBL/GenBank/DDBJ whole genome shotgun (WGS) entry which is preliminary data.</text>
</comment>
<dbReference type="PANTHER" id="PTHR11803:SF58">
    <property type="entry name" value="PROTEIN HMF1-RELATED"/>
    <property type="match status" value="1"/>
</dbReference>
<accession>A0A0T5X8I9</accession>
<evidence type="ECO:0000313" key="3">
    <source>
        <dbReference type="Proteomes" id="UP000005273"/>
    </source>
</evidence>
<dbReference type="InterPro" id="IPR019897">
    <property type="entry name" value="RidA_CS"/>
</dbReference>
<name>A0A0T5X8I9_9BACT</name>
<dbReference type="EMBL" id="ACJX03000001">
    <property type="protein sequence ID" value="KRT34687.1"/>
    <property type="molecule type" value="Genomic_DNA"/>
</dbReference>
<dbReference type="PROSITE" id="PS01094">
    <property type="entry name" value="UPF0076"/>
    <property type="match status" value="1"/>
</dbReference>
<evidence type="ECO:0000313" key="2">
    <source>
        <dbReference type="EMBL" id="KRT34687.1"/>
    </source>
</evidence>
<dbReference type="Proteomes" id="UP000005273">
    <property type="component" value="Unassembled WGS sequence"/>
</dbReference>